<feature type="region of interest" description="Disordered" evidence="1">
    <location>
        <begin position="1"/>
        <end position="22"/>
    </location>
</feature>
<dbReference type="EMBL" id="JACHEF010000006">
    <property type="protein sequence ID" value="MBB6412778.1"/>
    <property type="molecule type" value="Genomic_DNA"/>
</dbReference>
<protein>
    <submittedName>
        <fullName evidence="2">Uncharacterized protein</fullName>
    </submittedName>
</protein>
<keyword evidence="3" id="KW-1185">Reference proteome</keyword>
<dbReference type="RefSeq" id="WP_246462147.1">
    <property type="nucleotide sequence ID" value="NZ_JACHEF010000006.1"/>
</dbReference>
<dbReference type="AlphaFoldDB" id="A0A841PJE4"/>
<accession>A0A841PJE4</accession>
<feature type="compositionally biased region" description="Basic and acidic residues" evidence="1">
    <location>
        <begin position="9"/>
        <end position="22"/>
    </location>
</feature>
<evidence type="ECO:0000313" key="3">
    <source>
        <dbReference type="Proteomes" id="UP000556329"/>
    </source>
</evidence>
<organism evidence="2 3">
    <name type="scientific">Mesorhizobium sangaii</name>
    <dbReference type="NCBI Taxonomy" id="505389"/>
    <lineage>
        <taxon>Bacteria</taxon>
        <taxon>Pseudomonadati</taxon>
        <taxon>Pseudomonadota</taxon>
        <taxon>Alphaproteobacteria</taxon>
        <taxon>Hyphomicrobiales</taxon>
        <taxon>Phyllobacteriaceae</taxon>
        <taxon>Mesorhizobium</taxon>
    </lineage>
</organism>
<name>A0A841PJE4_9HYPH</name>
<evidence type="ECO:0000313" key="2">
    <source>
        <dbReference type="EMBL" id="MBB6412778.1"/>
    </source>
</evidence>
<gene>
    <name evidence="2" type="ORF">HNQ71_005470</name>
</gene>
<comment type="caution">
    <text evidence="2">The sequence shown here is derived from an EMBL/GenBank/DDBJ whole genome shotgun (WGS) entry which is preliminary data.</text>
</comment>
<reference evidence="2 3" key="1">
    <citation type="submission" date="2020-08" db="EMBL/GenBank/DDBJ databases">
        <title>Genomic Encyclopedia of Type Strains, Phase IV (KMG-IV): sequencing the most valuable type-strain genomes for metagenomic binning, comparative biology and taxonomic classification.</title>
        <authorList>
            <person name="Goeker M."/>
        </authorList>
    </citation>
    <scope>NUCLEOTIDE SEQUENCE [LARGE SCALE GENOMIC DNA]</scope>
    <source>
        <strain evidence="2 3">DSM 100039</strain>
    </source>
</reference>
<proteinExistence type="predicted"/>
<sequence>MTGTAATIHKNEHSWARNGKQREGNTMRNFTTLIAATSVALSCATAAYAQTQNPLPKASDVLVRYGEDVEGWTIYANQTRGDCLIVRQDGPSAVQMGVTANQEVGYLGVFTKVDIGLQNGTNSDIFVSLDGHLYKGVATSTSGELKGGYAGGYILTDDPKFKRDVAKKYKMTVFPETKGAFVVDLKGTFKAMAVGRKCLKH</sequence>
<evidence type="ECO:0000256" key="1">
    <source>
        <dbReference type="SAM" id="MobiDB-lite"/>
    </source>
</evidence>
<dbReference type="Proteomes" id="UP000556329">
    <property type="component" value="Unassembled WGS sequence"/>
</dbReference>